<proteinExistence type="predicted"/>
<accession>A0A4D9D7Z6</accession>
<feature type="compositionally biased region" description="Basic residues" evidence="2">
    <location>
        <begin position="491"/>
        <end position="508"/>
    </location>
</feature>
<sequence>MVWKSAEGPTSAGAPLTPEIICIDDSDDEGDVATSAQALSSSSAAGAAEIPAASPLTAHRMVPLRGEPGNLPHPHHGSNQDAIKNRNGRSSSGSSLSFMAYMRGTTGGVNPFAGASAAAASQLCPGAAGGGGAMGGFNGSEREDLAQLRVLGLSGMGIFSNRTGEPEGDKPSPLGGVGRPPDMPDGPKRPHNGHACPGKADKEGESEYEKRLRADEKGEGVAGTGEVKKERERRPIQATARELEAARDLQAKTGMGIEEGLTALRANNFDPERAVMWYVEASQQGGMEMALVHHASIESERLNDEYRRAEMRKQEELMKEGDVIGSAKFAASTLLAEEDGSRAVHAFLRRYCTRGGGRRGRSRGHEEASIARRRELVVKLLIKEKEAVRFYKAAAHGYMKALAKRLDGAAGGGGEGEEGKENEGGQLPLTCLEHEAMALEDALTKYPEGNVGGVPVQFLKYAALASDFEEDGLEVVGEGGRGGGGESSSRKWGKGRGSGRKGGKKKDRCGRVHRDTGGLRQVSSSCAWMEGRTVHIRRKDCGRRIFLHWLFEKLHACSDMNMKEGSEQRLKACSFALKSGSPGNFWNQ</sequence>
<dbReference type="EMBL" id="SDOX01000005">
    <property type="protein sequence ID" value="TFJ87530.1"/>
    <property type="molecule type" value="Genomic_DNA"/>
</dbReference>
<feature type="region of interest" description="Disordered" evidence="2">
    <location>
        <begin position="62"/>
        <end position="91"/>
    </location>
</feature>
<evidence type="ECO:0000313" key="4">
    <source>
        <dbReference type="Proteomes" id="UP000355283"/>
    </source>
</evidence>
<comment type="caution">
    <text evidence="3">The sequence shown here is derived from an EMBL/GenBank/DDBJ whole genome shotgun (WGS) entry which is preliminary data.</text>
</comment>
<feature type="coiled-coil region" evidence="1">
    <location>
        <begin position="292"/>
        <end position="319"/>
    </location>
</feature>
<name>A0A4D9D7Z6_9STRA</name>
<keyword evidence="4" id="KW-1185">Reference proteome</keyword>
<evidence type="ECO:0000256" key="2">
    <source>
        <dbReference type="SAM" id="MobiDB-lite"/>
    </source>
</evidence>
<feature type="region of interest" description="Disordered" evidence="2">
    <location>
        <begin position="159"/>
        <end position="235"/>
    </location>
</feature>
<evidence type="ECO:0008006" key="5">
    <source>
        <dbReference type="Google" id="ProtNLM"/>
    </source>
</evidence>
<evidence type="ECO:0000313" key="3">
    <source>
        <dbReference type="EMBL" id="TFJ87530.1"/>
    </source>
</evidence>
<gene>
    <name evidence="3" type="ORF">NSK_000881</name>
</gene>
<evidence type="ECO:0000256" key="1">
    <source>
        <dbReference type="SAM" id="Coils"/>
    </source>
</evidence>
<feature type="compositionally biased region" description="Basic and acidic residues" evidence="2">
    <location>
        <begin position="199"/>
        <end position="219"/>
    </location>
</feature>
<dbReference type="AlphaFoldDB" id="A0A4D9D7Z6"/>
<reference evidence="3 4" key="1">
    <citation type="submission" date="2019-01" db="EMBL/GenBank/DDBJ databases">
        <title>Nuclear Genome Assembly of the Microalgal Biofuel strain Nannochloropsis salina CCMP1776.</title>
        <authorList>
            <person name="Hovde B."/>
        </authorList>
    </citation>
    <scope>NUCLEOTIDE SEQUENCE [LARGE SCALE GENOMIC DNA]</scope>
    <source>
        <strain evidence="3 4">CCMP1776</strain>
    </source>
</reference>
<feature type="compositionally biased region" description="Basic and acidic residues" evidence="2">
    <location>
        <begin position="226"/>
        <end position="235"/>
    </location>
</feature>
<keyword evidence="1" id="KW-0175">Coiled coil</keyword>
<protein>
    <recommendedName>
        <fullName evidence="5">UBA domain-containing protein</fullName>
    </recommendedName>
</protein>
<dbReference type="Proteomes" id="UP000355283">
    <property type="component" value="Unassembled WGS sequence"/>
</dbReference>
<feature type="compositionally biased region" description="Gly residues" evidence="2">
    <location>
        <begin position="477"/>
        <end position="486"/>
    </location>
</feature>
<dbReference type="OrthoDB" id="10359534at2759"/>
<organism evidence="3 4">
    <name type="scientific">Nannochloropsis salina CCMP1776</name>
    <dbReference type="NCBI Taxonomy" id="1027361"/>
    <lineage>
        <taxon>Eukaryota</taxon>
        <taxon>Sar</taxon>
        <taxon>Stramenopiles</taxon>
        <taxon>Ochrophyta</taxon>
        <taxon>Eustigmatophyceae</taxon>
        <taxon>Eustigmatales</taxon>
        <taxon>Monodopsidaceae</taxon>
        <taxon>Microchloropsis</taxon>
        <taxon>Microchloropsis salina</taxon>
    </lineage>
</organism>
<feature type="region of interest" description="Disordered" evidence="2">
    <location>
        <begin position="475"/>
        <end position="512"/>
    </location>
</feature>